<proteinExistence type="inferred from homology"/>
<evidence type="ECO:0000256" key="8">
    <source>
        <dbReference type="ARBA" id="ARBA00022927"/>
    </source>
</evidence>
<protein>
    <recommendedName>
        <fullName evidence="3">Type II secretion system protein N</fullName>
    </recommendedName>
    <alternativeName>
        <fullName evidence="10">General secretion pathway protein N</fullName>
    </alternativeName>
</protein>
<evidence type="ECO:0000256" key="3">
    <source>
        <dbReference type="ARBA" id="ARBA00021563"/>
    </source>
</evidence>
<evidence type="ECO:0000256" key="9">
    <source>
        <dbReference type="ARBA" id="ARBA00023136"/>
    </source>
</evidence>
<evidence type="ECO:0000256" key="1">
    <source>
        <dbReference type="ARBA" id="ARBA00004533"/>
    </source>
</evidence>
<keyword evidence="8" id="KW-0653">Protein transport</keyword>
<comment type="similarity">
    <text evidence="2">Belongs to the GSP N family.</text>
</comment>
<keyword evidence="7" id="KW-0812">Transmembrane</keyword>
<accession>A0A9X1VXB2</accession>
<evidence type="ECO:0000256" key="4">
    <source>
        <dbReference type="ARBA" id="ARBA00022448"/>
    </source>
</evidence>
<gene>
    <name evidence="11" type="ORF">MMF98_17105</name>
</gene>
<evidence type="ECO:0000256" key="5">
    <source>
        <dbReference type="ARBA" id="ARBA00022475"/>
    </source>
</evidence>
<dbReference type="AlphaFoldDB" id="A0A9X1VXB2"/>
<dbReference type="GO" id="GO:0005886">
    <property type="term" value="C:plasma membrane"/>
    <property type="evidence" value="ECO:0007669"/>
    <property type="project" value="UniProtKB-SubCell"/>
</dbReference>
<comment type="caution">
    <text evidence="11">The sequence shown here is derived from an EMBL/GenBank/DDBJ whole genome shotgun (WGS) entry which is preliminary data.</text>
</comment>
<evidence type="ECO:0000313" key="11">
    <source>
        <dbReference type="EMBL" id="MCJ0764935.1"/>
    </source>
</evidence>
<reference evidence="11" key="1">
    <citation type="submission" date="2022-03" db="EMBL/GenBank/DDBJ databases">
        <authorList>
            <person name="Woo C.Y."/>
        </authorList>
    </citation>
    <scope>NUCLEOTIDE SEQUENCE</scope>
    <source>
        <strain evidence="11">CYS-02</strain>
    </source>
</reference>
<evidence type="ECO:0000256" key="6">
    <source>
        <dbReference type="ARBA" id="ARBA00022519"/>
    </source>
</evidence>
<keyword evidence="5" id="KW-1003">Cell membrane</keyword>
<comment type="subcellular location">
    <subcellularLocation>
        <location evidence="1">Cell inner membrane</location>
    </subcellularLocation>
</comment>
<sequence>MARLTSPALPASLWRWGWAGLVAGALLALVLFAPARWLAAAVQQASAGHVLLAEARGTVWDGSAQLVLAGGAGSRDAAALPGRVSWRLRPGWTGLTAFLSAPCCTPQPLQLQAAPRWGGLRLVLADGQSQWPAALLAGLGTPWNTLQPEGALMLSTQGLSVEWIEGRLAMAGRAQLEAARISSRLSTLRPMGSYRITLNGGPVSTLQLDTLEGSLQLTGSGRWVGSRLRFEGTASAEPEREAALSNLLNIIGRRNGARSIITVG</sequence>
<evidence type="ECO:0000313" key="12">
    <source>
        <dbReference type="Proteomes" id="UP001139447"/>
    </source>
</evidence>
<keyword evidence="9" id="KW-0472">Membrane</keyword>
<evidence type="ECO:0000256" key="2">
    <source>
        <dbReference type="ARBA" id="ARBA00007208"/>
    </source>
</evidence>
<dbReference type="GO" id="GO:0015628">
    <property type="term" value="P:protein secretion by the type II secretion system"/>
    <property type="evidence" value="ECO:0007669"/>
    <property type="project" value="InterPro"/>
</dbReference>
<dbReference type="Pfam" id="PF01203">
    <property type="entry name" value="T2SSN"/>
    <property type="match status" value="1"/>
</dbReference>
<organism evidence="11 12">
    <name type="scientific">Variovorax terrae</name>
    <dbReference type="NCBI Taxonomy" id="2923278"/>
    <lineage>
        <taxon>Bacteria</taxon>
        <taxon>Pseudomonadati</taxon>
        <taxon>Pseudomonadota</taxon>
        <taxon>Betaproteobacteria</taxon>
        <taxon>Burkholderiales</taxon>
        <taxon>Comamonadaceae</taxon>
        <taxon>Variovorax</taxon>
    </lineage>
</organism>
<keyword evidence="6" id="KW-0997">Cell inner membrane</keyword>
<evidence type="ECO:0000256" key="7">
    <source>
        <dbReference type="ARBA" id="ARBA00022692"/>
    </source>
</evidence>
<dbReference type="GO" id="GO:0015627">
    <property type="term" value="C:type II protein secretion system complex"/>
    <property type="evidence" value="ECO:0007669"/>
    <property type="project" value="InterPro"/>
</dbReference>
<dbReference type="EMBL" id="JALGBI010000002">
    <property type="protein sequence ID" value="MCJ0764935.1"/>
    <property type="molecule type" value="Genomic_DNA"/>
</dbReference>
<keyword evidence="4" id="KW-0813">Transport</keyword>
<dbReference type="Proteomes" id="UP001139447">
    <property type="component" value="Unassembled WGS sequence"/>
</dbReference>
<name>A0A9X1VXB2_9BURK</name>
<evidence type="ECO:0000256" key="10">
    <source>
        <dbReference type="ARBA" id="ARBA00030772"/>
    </source>
</evidence>
<dbReference type="InterPro" id="IPR022792">
    <property type="entry name" value="T2SS_protein-GspN"/>
</dbReference>
<keyword evidence="12" id="KW-1185">Reference proteome</keyword>